<organism evidence="3 4">
    <name type="scientific">Limnoglobus roseus</name>
    <dbReference type="NCBI Taxonomy" id="2598579"/>
    <lineage>
        <taxon>Bacteria</taxon>
        <taxon>Pseudomonadati</taxon>
        <taxon>Planctomycetota</taxon>
        <taxon>Planctomycetia</taxon>
        <taxon>Gemmatales</taxon>
        <taxon>Gemmataceae</taxon>
        <taxon>Limnoglobus</taxon>
    </lineage>
</organism>
<protein>
    <submittedName>
        <fullName evidence="3">NIPSNAP family protein</fullName>
    </submittedName>
</protein>
<feature type="domain" description="NIPSNAP" evidence="2">
    <location>
        <begin position="28"/>
        <end position="130"/>
    </location>
</feature>
<dbReference type="InterPro" id="IPR011008">
    <property type="entry name" value="Dimeric_a/b-barrel"/>
</dbReference>
<evidence type="ECO:0000313" key="3">
    <source>
        <dbReference type="EMBL" id="QEL17180.1"/>
    </source>
</evidence>
<dbReference type="InterPro" id="IPR012577">
    <property type="entry name" value="NIPSNAP"/>
</dbReference>
<dbReference type="AlphaFoldDB" id="A0A5C1AEK6"/>
<dbReference type="OrthoDB" id="9809695at2"/>
<dbReference type="Proteomes" id="UP000324974">
    <property type="component" value="Chromosome"/>
</dbReference>
<dbReference type="KEGG" id="lrs:PX52LOC_04162"/>
<evidence type="ECO:0000313" key="4">
    <source>
        <dbReference type="Proteomes" id="UP000324974"/>
    </source>
</evidence>
<gene>
    <name evidence="3" type="ORF">PX52LOC_04162</name>
</gene>
<dbReference type="Gene3D" id="3.30.70.100">
    <property type="match status" value="2"/>
</dbReference>
<accession>A0A5C1AEK6</accession>
<evidence type="ECO:0000256" key="1">
    <source>
        <dbReference type="SAM" id="SignalP"/>
    </source>
</evidence>
<dbReference type="RefSeq" id="WP_149111823.1">
    <property type="nucleotide sequence ID" value="NZ_CP042425.1"/>
</dbReference>
<evidence type="ECO:0000259" key="2">
    <source>
        <dbReference type="Pfam" id="PF07978"/>
    </source>
</evidence>
<dbReference type="EMBL" id="CP042425">
    <property type="protein sequence ID" value="QEL17180.1"/>
    <property type="molecule type" value="Genomic_DNA"/>
</dbReference>
<reference evidence="4" key="1">
    <citation type="submission" date="2019-08" db="EMBL/GenBank/DDBJ databases">
        <title>Limnoglobus roseus gen. nov., sp. nov., a novel freshwater planctomycete with a giant genome from the family Gemmataceae.</title>
        <authorList>
            <person name="Kulichevskaya I.S."/>
            <person name="Naumoff D.G."/>
            <person name="Miroshnikov K."/>
            <person name="Ivanova A."/>
            <person name="Philippov D.A."/>
            <person name="Hakobyan A."/>
            <person name="Rijpstra I.C."/>
            <person name="Sinninghe Damste J.S."/>
            <person name="Liesack W."/>
            <person name="Dedysh S.N."/>
        </authorList>
    </citation>
    <scope>NUCLEOTIDE SEQUENCE [LARGE SCALE GENOMIC DNA]</scope>
    <source>
        <strain evidence="4">PX52</strain>
    </source>
</reference>
<name>A0A5C1AEK6_9BACT</name>
<dbReference type="SUPFAM" id="SSF54909">
    <property type="entry name" value="Dimeric alpha+beta barrel"/>
    <property type="match status" value="2"/>
</dbReference>
<dbReference type="Pfam" id="PF07978">
    <property type="entry name" value="NIPSNAP"/>
    <property type="match status" value="1"/>
</dbReference>
<sequence length="279" mass="31024">MKRLLLALVLGLAAVGPLSAAEKENRLFELRVYYAVKGKLDNVNARFRDHTVKLFEKHGMTNIGYWVPVDSSDERLIYVIAHKDMDARNKSFKDFGADPDWQAAQKASEKDGKIVAKADFFFLNATDYSPAIHAEKKAGDRVFELRTYITPANGVAAINARFRDHTMKLFEKHGMTNVAYWNLADAEKSPCDKLLHAVCPVDGDKCEVEPKTVAKGVSLVYLLSHASQDAAKKSFDTFRTDPDWVKARDASEKAAGGSLTVKDGVKSLFMKATDYSPTK</sequence>
<proteinExistence type="predicted"/>
<feature type="signal peptide" evidence="1">
    <location>
        <begin position="1"/>
        <end position="20"/>
    </location>
</feature>
<keyword evidence="4" id="KW-1185">Reference proteome</keyword>
<keyword evidence="1" id="KW-0732">Signal</keyword>
<feature type="chain" id="PRO_5022991348" evidence="1">
    <location>
        <begin position="21"/>
        <end position="279"/>
    </location>
</feature>